<dbReference type="Proteomes" id="UP001332192">
    <property type="component" value="Chromosome"/>
</dbReference>
<evidence type="ECO:0008006" key="3">
    <source>
        <dbReference type="Google" id="ProtNLM"/>
    </source>
</evidence>
<sequence length="177" mass="19470">MRFIHSRPRQLLPVGGGRGLPQATWARAISRWVVPGILALTWALPAPARAAQEPPPAPARLSVEVFNLGGGARIYLRPTMAATVLLDSKQEGNERASYVQAGLVLISTRDFYEWQLYAAAGASYRLSRDPSAGSSALRPFVGIGGQFEIFFLEYQVAWDTQGWEGQGNFRYGVRIHL</sequence>
<reference evidence="1 2" key="1">
    <citation type="journal article" date="2024" name="Front. Microbiol.">
        <title>Novel thermophilic genera Geochorda gen. nov. and Carboxydochorda gen. nov. from the deep terrestrial subsurface reveal the ecophysiological diversity in the class Limnochordia.</title>
        <authorList>
            <person name="Karnachuk O.V."/>
            <person name="Lukina A.P."/>
            <person name="Avakyan M.R."/>
            <person name="Kadnikov V.V."/>
            <person name="Begmatov S."/>
            <person name="Beletsky A.V."/>
            <person name="Vlasova K.G."/>
            <person name="Novikov A.A."/>
            <person name="Shcherbakova V.A."/>
            <person name="Mardanov A.V."/>
            <person name="Ravin N.V."/>
        </authorList>
    </citation>
    <scope>NUCLEOTIDE SEQUENCE [LARGE SCALE GENOMIC DNA]</scope>
    <source>
        <strain evidence="1 2">L945</strain>
    </source>
</reference>
<organism evidence="1 2">
    <name type="scientific">Carboxydichorda subterranea</name>
    <dbReference type="NCBI Taxonomy" id="3109565"/>
    <lineage>
        <taxon>Bacteria</taxon>
        <taxon>Bacillati</taxon>
        <taxon>Bacillota</taxon>
        <taxon>Limnochordia</taxon>
        <taxon>Limnochordales</taxon>
        <taxon>Geochordaceae</taxon>
        <taxon>Carboxydichorda</taxon>
    </lineage>
</organism>
<gene>
    <name evidence="1" type="ORF">U7230_10160</name>
</gene>
<evidence type="ECO:0000313" key="2">
    <source>
        <dbReference type="Proteomes" id="UP001332192"/>
    </source>
</evidence>
<proteinExistence type="predicted"/>
<name>A0ABZ1BVD8_9FIRM</name>
<dbReference type="EMBL" id="CP141615">
    <property type="protein sequence ID" value="WRP16460.1"/>
    <property type="molecule type" value="Genomic_DNA"/>
</dbReference>
<dbReference type="RefSeq" id="WP_324715733.1">
    <property type="nucleotide sequence ID" value="NZ_CP141615.1"/>
</dbReference>
<evidence type="ECO:0000313" key="1">
    <source>
        <dbReference type="EMBL" id="WRP16460.1"/>
    </source>
</evidence>
<keyword evidence="2" id="KW-1185">Reference proteome</keyword>
<accession>A0ABZ1BVD8</accession>
<protein>
    <recommendedName>
        <fullName evidence="3">Outer membrane protein beta-barrel domain-containing protein</fullName>
    </recommendedName>
</protein>